<reference evidence="1" key="1">
    <citation type="submission" date="2024-05" db="EMBL/GenBank/DDBJ databases">
        <title>Isolation and characterization of Sporomusa carbonis sp. nov., a carboxydotrophic hydrogenogen in the genus of Sporomusa isolated from a charcoal burning pile.</title>
        <authorList>
            <person name="Boeer T."/>
            <person name="Rosenbaum F."/>
            <person name="Eysell L."/>
            <person name="Mueller V."/>
            <person name="Daniel R."/>
            <person name="Poehlein A."/>
        </authorList>
    </citation>
    <scope>NUCLEOTIDE SEQUENCE [LARGE SCALE GENOMIC DNA]</scope>
    <source>
        <strain evidence="1">DSM 10669</strain>
    </source>
</reference>
<accession>A0ABZ3ITY7</accession>
<organism evidence="1 2">
    <name type="scientific">Sporomusa silvacetica DSM 10669</name>
    <dbReference type="NCBI Taxonomy" id="1123289"/>
    <lineage>
        <taxon>Bacteria</taxon>
        <taxon>Bacillati</taxon>
        <taxon>Bacillota</taxon>
        <taxon>Negativicutes</taxon>
        <taxon>Selenomonadales</taxon>
        <taxon>Sporomusaceae</taxon>
        <taxon>Sporomusa</taxon>
    </lineage>
</organism>
<evidence type="ECO:0000313" key="2">
    <source>
        <dbReference type="Proteomes" id="UP000216752"/>
    </source>
</evidence>
<dbReference type="EMBL" id="CP155573">
    <property type="protein sequence ID" value="XFO69137.1"/>
    <property type="molecule type" value="Genomic_DNA"/>
</dbReference>
<evidence type="ECO:0000313" key="1">
    <source>
        <dbReference type="EMBL" id="XFO69137.1"/>
    </source>
</evidence>
<name>A0ABZ3ITY7_9FIRM</name>
<dbReference type="Proteomes" id="UP000216752">
    <property type="component" value="Chromosome"/>
</dbReference>
<sequence>MALYIFNGIISEYTARLTSWDSLAEELKPHFVMRKILSEGMERGEIPRQEVYFWITIYSGVMLQPLAQYPVLGCFS</sequence>
<gene>
    <name evidence="1" type="ORF">SPSIL_053670</name>
</gene>
<proteinExistence type="predicted"/>
<protein>
    <submittedName>
        <fullName evidence="1">Uncharacterized protein</fullName>
    </submittedName>
</protein>
<keyword evidence="2" id="KW-1185">Reference proteome</keyword>